<keyword evidence="2 4" id="KW-0560">Oxidoreductase</keyword>
<dbReference type="EMBL" id="AGNL01007725">
    <property type="protein sequence ID" value="EJK71036.1"/>
    <property type="molecule type" value="Genomic_DNA"/>
</dbReference>
<dbReference type="eggNOG" id="KOG0029">
    <property type="taxonomic scope" value="Eukaryota"/>
</dbReference>
<evidence type="ECO:0000313" key="6">
    <source>
        <dbReference type="EMBL" id="EJK71036.1"/>
    </source>
</evidence>
<keyword evidence="7" id="KW-1185">Reference proteome</keyword>
<protein>
    <recommendedName>
        <fullName evidence="4">Amine oxidase</fullName>
        <ecNumber evidence="4">1.4.3.-</ecNumber>
    </recommendedName>
</protein>
<sequence>MASETSDSTAHHRRARESAAAPFAAAVVAVAALVAVLVLTLNPKPSKQESREMMKLQAEEVNDADGLTEALVAAEEEEFNFVDPSAMSMPLKESLIVNSSPPPLSPPAAAVDEGNHIENDGKFTPLSPPAAVDEGNHVENNGKFIVLPKPTGVRDYSGPSKVDVLVIGAGWAGIAAVQELHEKGISNVLVLEAEDYIGGRSKSFNLGDGSINRSPFELSDDNIPLDIGSEWLYDSGDILDFLWDETELLSRVDLDDETDYWPQLYRQTPDGTTKRMSDDEENELYYTIWTEFDDFRYDLGYSYSLQDAYDQFVSSKIEDERDEQYLNLVLDALSIEYGAEIDHFGKDKGMIFSHVHDYMYYMSRQGAGFGNTARAVAEPYIDKIEMNSKLTSIDYRNPNRVVAEFHKNGKTYAVQARSAIVTVSLGVLQANTISFNPILPRRKLEAMAGLGFGLLNKCIMVWEKGTSIPDEKWFNLLTPEDETSGIWTTFSSFTEYKSLPTIVGWIGGDEARNMEEMTDDEIMREVWNHLSSIYPTIPQPKHVYISRWGQEENFRGSYSHGKWRRSHSTASRILGERIGNVHFAGEATAYPWYGTTRGAWDSGKRAANEIHRRVNS</sequence>
<organism evidence="6 7">
    <name type="scientific">Thalassiosira oceanica</name>
    <name type="common">Marine diatom</name>
    <dbReference type="NCBI Taxonomy" id="159749"/>
    <lineage>
        <taxon>Eukaryota</taxon>
        <taxon>Sar</taxon>
        <taxon>Stramenopiles</taxon>
        <taxon>Ochrophyta</taxon>
        <taxon>Bacillariophyta</taxon>
        <taxon>Coscinodiscophyceae</taxon>
        <taxon>Thalassiosirophycidae</taxon>
        <taxon>Thalassiosirales</taxon>
        <taxon>Thalassiosiraceae</taxon>
        <taxon>Thalassiosira</taxon>
    </lineage>
</organism>
<evidence type="ECO:0000256" key="2">
    <source>
        <dbReference type="ARBA" id="ARBA00023002"/>
    </source>
</evidence>
<keyword evidence="4" id="KW-0812">Transmembrane</keyword>
<comment type="caution">
    <text evidence="6">The sequence shown here is derived from an EMBL/GenBank/DDBJ whole genome shotgun (WGS) entry which is preliminary data.</text>
</comment>
<accession>K0TC41</accession>
<feature type="domain" description="Amine oxidase" evidence="5">
    <location>
        <begin position="172"/>
        <end position="610"/>
    </location>
</feature>
<dbReference type="InterPro" id="IPR001613">
    <property type="entry name" value="Flavin_amine_oxidase"/>
</dbReference>
<dbReference type="Gene3D" id="3.90.660.10">
    <property type="match status" value="1"/>
</dbReference>
<dbReference type="InterPro" id="IPR002937">
    <property type="entry name" value="Amino_oxidase"/>
</dbReference>
<dbReference type="Proteomes" id="UP000266841">
    <property type="component" value="Unassembled WGS sequence"/>
</dbReference>
<comment type="cofactor">
    <cofactor evidence="1 4">
        <name>FAD</name>
        <dbReference type="ChEBI" id="CHEBI:57692"/>
    </cofactor>
</comment>
<dbReference type="EC" id="1.4.3.-" evidence="4"/>
<dbReference type="SUPFAM" id="SSF54373">
    <property type="entry name" value="FAD-linked reductases, C-terminal domain"/>
    <property type="match status" value="1"/>
</dbReference>
<dbReference type="PRINTS" id="PR00757">
    <property type="entry name" value="AMINEOXDASEF"/>
</dbReference>
<dbReference type="InterPro" id="IPR050281">
    <property type="entry name" value="Flavin_monoamine_oxidase"/>
</dbReference>
<dbReference type="Gene3D" id="3.50.50.60">
    <property type="entry name" value="FAD/NAD(P)-binding domain"/>
    <property type="match status" value="1"/>
</dbReference>
<feature type="binding site" evidence="3">
    <location>
        <begin position="192"/>
        <end position="193"/>
    </location>
    <ligand>
        <name>FAD</name>
        <dbReference type="ChEBI" id="CHEBI:57692"/>
    </ligand>
</feature>
<evidence type="ECO:0000256" key="1">
    <source>
        <dbReference type="ARBA" id="ARBA00001974"/>
    </source>
</evidence>
<keyword evidence="4" id="KW-0274">FAD</keyword>
<evidence type="ECO:0000256" key="3">
    <source>
        <dbReference type="PIRSR" id="PIRSR601613-1"/>
    </source>
</evidence>
<keyword evidence="4" id="KW-1133">Transmembrane helix</keyword>
<dbReference type="AlphaFoldDB" id="K0TC41"/>
<dbReference type="SUPFAM" id="SSF51905">
    <property type="entry name" value="FAD/NAD(P)-binding domain"/>
    <property type="match status" value="1"/>
</dbReference>
<evidence type="ECO:0000313" key="7">
    <source>
        <dbReference type="Proteomes" id="UP000266841"/>
    </source>
</evidence>
<feature type="transmembrane region" description="Helical" evidence="4">
    <location>
        <begin position="20"/>
        <end position="41"/>
    </location>
</feature>
<dbReference type="InterPro" id="IPR036188">
    <property type="entry name" value="FAD/NAD-bd_sf"/>
</dbReference>
<name>K0TC41_THAOC</name>
<evidence type="ECO:0000256" key="4">
    <source>
        <dbReference type="RuleBase" id="RU362067"/>
    </source>
</evidence>
<keyword evidence="4" id="KW-0472">Membrane</keyword>
<dbReference type="Pfam" id="PF01593">
    <property type="entry name" value="Amino_oxidase"/>
    <property type="match status" value="1"/>
</dbReference>
<reference evidence="6 7" key="1">
    <citation type="journal article" date="2012" name="Genome Biol.">
        <title>Genome and low-iron response of an oceanic diatom adapted to chronic iron limitation.</title>
        <authorList>
            <person name="Lommer M."/>
            <person name="Specht M."/>
            <person name="Roy A.S."/>
            <person name="Kraemer L."/>
            <person name="Andreson R."/>
            <person name="Gutowska M.A."/>
            <person name="Wolf J."/>
            <person name="Bergner S.V."/>
            <person name="Schilhabel M.B."/>
            <person name="Klostermeier U.C."/>
            <person name="Beiko R.G."/>
            <person name="Rosenstiel P."/>
            <person name="Hippler M."/>
            <person name="Laroche J."/>
        </authorList>
    </citation>
    <scope>NUCLEOTIDE SEQUENCE [LARGE SCALE GENOMIC DNA]</scope>
    <source>
        <strain evidence="6 7">CCMP1005</strain>
    </source>
</reference>
<dbReference type="PANTHER" id="PTHR10742:SF410">
    <property type="entry name" value="LYSINE-SPECIFIC HISTONE DEMETHYLASE 2"/>
    <property type="match status" value="1"/>
</dbReference>
<dbReference type="GO" id="GO:0016491">
    <property type="term" value="F:oxidoreductase activity"/>
    <property type="evidence" value="ECO:0007669"/>
    <property type="project" value="UniProtKB-KW"/>
</dbReference>
<comment type="similarity">
    <text evidence="4">Belongs to the flavin monoamine oxidase family.</text>
</comment>
<dbReference type="OrthoDB" id="47735at2759"/>
<dbReference type="PANTHER" id="PTHR10742">
    <property type="entry name" value="FLAVIN MONOAMINE OXIDASE"/>
    <property type="match status" value="1"/>
</dbReference>
<evidence type="ECO:0000259" key="5">
    <source>
        <dbReference type="Pfam" id="PF01593"/>
    </source>
</evidence>
<proteinExistence type="inferred from homology"/>
<keyword evidence="4" id="KW-0285">Flavoprotein</keyword>
<gene>
    <name evidence="6" type="ORF">THAOC_07557</name>
</gene>